<dbReference type="EMBL" id="JAIQCJ010001995">
    <property type="protein sequence ID" value="KAJ8786279.1"/>
    <property type="molecule type" value="Genomic_DNA"/>
</dbReference>
<keyword evidence="3" id="KW-1185">Reference proteome</keyword>
<dbReference type="Proteomes" id="UP001159641">
    <property type="component" value="Unassembled WGS sequence"/>
</dbReference>
<reference evidence="2 3" key="1">
    <citation type="submission" date="2022-11" db="EMBL/GenBank/DDBJ databases">
        <title>Whole genome sequence of Eschrichtius robustus ER-17-0199.</title>
        <authorList>
            <person name="Bruniche-Olsen A."/>
            <person name="Black A.N."/>
            <person name="Fields C.J."/>
            <person name="Walden K."/>
            <person name="Dewoody J.A."/>
        </authorList>
    </citation>
    <scope>NUCLEOTIDE SEQUENCE [LARGE SCALE GENOMIC DNA]</scope>
    <source>
        <strain evidence="2">ER-17-0199</strain>
        <tissue evidence="2">Blubber</tissue>
    </source>
</reference>
<comment type="caution">
    <text evidence="2">The sequence shown here is derived from an EMBL/GenBank/DDBJ whole genome shotgun (WGS) entry which is preliminary data.</text>
</comment>
<organism evidence="2 3">
    <name type="scientific">Eschrichtius robustus</name>
    <name type="common">California gray whale</name>
    <name type="synonym">Eschrichtius gibbosus</name>
    <dbReference type="NCBI Taxonomy" id="9764"/>
    <lineage>
        <taxon>Eukaryota</taxon>
        <taxon>Metazoa</taxon>
        <taxon>Chordata</taxon>
        <taxon>Craniata</taxon>
        <taxon>Vertebrata</taxon>
        <taxon>Euteleostomi</taxon>
        <taxon>Mammalia</taxon>
        <taxon>Eutheria</taxon>
        <taxon>Laurasiatheria</taxon>
        <taxon>Artiodactyla</taxon>
        <taxon>Whippomorpha</taxon>
        <taxon>Cetacea</taxon>
        <taxon>Mysticeti</taxon>
        <taxon>Eschrichtiidae</taxon>
        <taxon>Eschrichtius</taxon>
    </lineage>
</organism>
<sequence>MLRVLSYGVGGIPRKEAAAGNPQSGDLETWCLIQALPDEKSTGLWVHSVWLSCKTARLDLEMVVPSPGNLALQANPKPCPQGSAEDAVVRRWGIPRKEAAGGNPESGDLDTSRRVHRALGALGLVELYDGRPGSGDGGPIPREAGSAGVDAGAPVERRAVDGDGGRDRLRGRGGPKFGSENWTGLRGCGTGKGTQGWACLRGWARLLSETGRAGRAGDSYSREDTSSRAVMPLPHHLYAAWLS</sequence>
<accession>A0AB34H3K0</accession>
<dbReference type="AlphaFoldDB" id="A0AB34H3K0"/>
<feature type="region of interest" description="Disordered" evidence="1">
    <location>
        <begin position="130"/>
        <end position="178"/>
    </location>
</feature>
<protein>
    <submittedName>
        <fullName evidence="2">Uncharacterized protein</fullName>
    </submittedName>
</protein>
<evidence type="ECO:0000313" key="2">
    <source>
        <dbReference type="EMBL" id="KAJ8786279.1"/>
    </source>
</evidence>
<proteinExistence type="predicted"/>
<feature type="compositionally biased region" description="Basic and acidic residues" evidence="1">
    <location>
        <begin position="155"/>
        <end position="170"/>
    </location>
</feature>
<evidence type="ECO:0000313" key="3">
    <source>
        <dbReference type="Proteomes" id="UP001159641"/>
    </source>
</evidence>
<gene>
    <name evidence="2" type="ORF">J1605_006499</name>
</gene>
<name>A0AB34H3K0_ESCRO</name>
<evidence type="ECO:0000256" key="1">
    <source>
        <dbReference type="SAM" id="MobiDB-lite"/>
    </source>
</evidence>